<dbReference type="PANTHER" id="PTHR10127">
    <property type="entry name" value="DISCOIDIN, CUB, EGF, LAMININ , AND ZINC METALLOPROTEASE DOMAIN CONTAINING"/>
    <property type="match status" value="1"/>
</dbReference>
<dbReference type="EMBL" id="HG994588">
    <property type="protein sequence ID" value="CAF3039889.1"/>
    <property type="molecule type" value="Genomic_DNA"/>
</dbReference>
<keyword evidence="5 9" id="KW-0862">Zinc</keyword>
<comment type="function">
    <text evidence="1">Metalloprotease.</text>
</comment>
<evidence type="ECO:0000256" key="10">
    <source>
        <dbReference type="RuleBase" id="RU361183"/>
    </source>
</evidence>
<gene>
    <name evidence="11" type="ORF">LSAA_15224</name>
</gene>
<dbReference type="InterPro" id="IPR003582">
    <property type="entry name" value="ShKT_dom"/>
</dbReference>
<evidence type="ECO:0000256" key="4">
    <source>
        <dbReference type="ARBA" id="ARBA00022801"/>
    </source>
</evidence>
<feature type="binding site" evidence="9">
    <location>
        <position position="142"/>
    </location>
    <ligand>
        <name>Zn(2+)</name>
        <dbReference type="ChEBI" id="CHEBI:29105"/>
        <note>catalytic</note>
    </ligand>
</feature>
<keyword evidence="3 9" id="KW-0479">Metal-binding</keyword>
<dbReference type="Gene3D" id="3.40.390.10">
    <property type="entry name" value="Collagenase (Catalytic Domain)"/>
    <property type="match status" value="1"/>
</dbReference>
<feature type="binding site" evidence="9">
    <location>
        <position position="148"/>
    </location>
    <ligand>
        <name>Zn(2+)</name>
        <dbReference type="ChEBI" id="CHEBI:29105"/>
        <note>catalytic</note>
    </ligand>
</feature>
<dbReference type="InterPro" id="IPR001506">
    <property type="entry name" value="Peptidase_M12A"/>
</dbReference>
<dbReference type="Pfam" id="PF01400">
    <property type="entry name" value="Astacin"/>
    <property type="match status" value="2"/>
</dbReference>
<dbReference type="OrthoDB" id="291007at2759"/>
<dbReference type="SMART" id="SM00254">
    <property type="entry name" value="ShKT"/>
    <property type="match status" value="2"/>
</dbReference>
<feature type="signal peptide" evidence="10">
    <location>
        <begin position="1"/>
        <end position="19"/>
    </location>
</feature>
<name>A0A7R8D5Y1_LEPSM</name>
<dbReference type="PRINTS" id="PR00480">
    <property type="entry name" value="ASTACIN"/>
</dbReference>
<evidence type="ECO:0000313" key="11">
    <source>
        <dbReference type="EMBL" id="CAF3039889.1"/>
    </source>
</evidence>
<feature type="active site" evidence="9">
    <location>
        <position position="139"/>
    </location>
</feature>
<evidence type="ECO:0000256" key="5">
    <source>
        <dbReference type="ARBA" id="ARBA00022833"/>
    </source>
</evidence>
<reference evidence="11" key="1">
    <citation type="submission" date="2021-02" db="EMBL/GenBank/DDBJ databases">
        <authorList>
            <person name="Bekaert M."/>
        </authorList>
    </citation>
    <scope>NUCLEOTIDE SEQUENCE</scope>
    <source>
        <strain evidence="11">IoA-00</strain>
    </source>
</reference>
<feature type="binding site" evidence="9">
    <location>
        <position position="138"/>
    </location>
    <ligand>
        <name>Zn(2+)</name>
        <dbReference type="ChEBI" id="CHEBI:29105"/>
        <note>catalytic</note>
    </ligand>
</feature>
<evidence type="ECO:0000256" key="3">
    <source>
        <dbReference type="ARBA" id="ARBA00022723"/>
    </source>
</evidence>
<keyword evidence="12" id="KW-1185">Reference proteome</keyword>
<sequence length="349" mass="39894">MMLLTIIGTLLLTLHDVYSSVKLAECRIVYDKFHRQEMASRNFVGGEKWPNNEVPYEISFGYNRYEVSVIKSAMKEIESKTCVKWVPRSGQKNYVTINPREKGCFAVMGYNRNRGVHNLNLQRNNGYTTCMSMRIAAHEMLHILGFAHEQTRPDRDQFVRIYWSRIKRSSISNYFRAIDINSRERPPVCDPMSTQASFDNCYSGFKTRTFGLDYDYGSIMHYGLKDFTTTTQDTMRVLKPVPPGIVIGKAEAMTKLDALKVQARYDCNEDPGTKTTRKPSVECKDIYIQCPSLTSYCESRPEIKRGCKVSCGECTECLNMYTNCPELGHLCGENDEITNSCKLTCGLCN</sequence>
<proteinExistence type="predicted"/>
<keyword evidence="2 9" id="KW-0645">Protease</keyword>
<keyword evidence="10" id="KW-0732">Signal</keyword>
<accession>A0A7R8D5Y1</accession>
<dbReference type="GO" id="GO:0008270">
    <property type="term" value="F:zinc ion binding"/>
    <property type="evidence" value="ECO:0007669"/>
    <property type="project" value="UniProtKB-UniRule"/>
</dbReference>
<dbReference type="GO" id="GO:0004222">
    <property type="term" value="F:metalloendopeptidase activity"/>
    <property type="evidence" value="ECO:0007669"/>
    <property type="project" value="UniProtKB-UniRule"/>
</dbReference>
<keyword evidence="7" id="KW-0865">Zymogen</keyword>
<dbReference type="InterPro" id="IPR006026">
    <property type="entry name" value="Peptidase_Metallo"/>
</dbReference>
<dbReference type="SMART" id="SM00235">
    <property type="entry name" value="ZnMc"/>
    <property type="match status" value="1"/>
</dbReference>
<evidence type="ECO:0000256" key="6">
    <source>
        <dbReference type="ARBA" id="ARBA00023049"/>
    </source>
</evidence>
<dbReference type="PROSITE" id="PS51670">
    <property type="entry name" value="SHKT"/>
    <property type="match status" value="2"/>
</dbReference>
<protein>
    <recommendedName>
        <fullName evidence="10">Metalloendopeptidase</fullName>
        <ecNumber evidence="10">3.4.24.-</ecNumber>
    </recommendedName>
</protein>
<evidence type="ECO:0000256" key="1">
    <source>
        <dbReference type="ARBA" id="ARBA00002657"/>
    </source>
</evidence>
<evidence type="ECO:0000256" key="7">
    <source>
        <dbReference type="ARBA" id="ARBA00023145"/>
    </source>
</evidence>
<dbReference type="PROSITE" id="PS51864">
    <property type="entry name" value="ASTACIN"/>
    <property type="match status" value="1"/>
</dbReference>
<comment type="cofactor">
    <cofactor evidence="9 10">
        <name>Zn(2+)</name>
        <dbReference type="ChEBI" id="CHEBI:29105"/>
    </cofactor>
    <text evidence="9 10">Binds 1 zinc ion per subunit.</text>
</comment>
<keyword evidence="4 9" id="KW-0378">Hydrolase</keyword>
<evidence type="ECO:0000256" key="8">
    <source>
        <dbReference type="PROSITE-ProRule" id="PRU01005"/>
    </source>
</evidence>
<dbReference type="Proteomes" id="UP000675881">
    <property type="component" value="Chromosome 9"/>
</dbReference>
<feature type="chain" id="PRO_5033204378" description="Metalloendopeptidase" evidence="10">
    <location>
        <begin position="20"/>
        <end position="349"/>
    </location>
</feature>
<evidence type="ECO:0000256" key="2">
    <source>
        <dbReference type="ARBA" id="ARBA00022670"/>
    </source>
</evidence>
<dbReference type="InterPro" id="IPR024079">
    <property type="entry name" value="MetalloPept_cat_dom_sf"/>
</dbReference>
<dbReference type="GO" id="GO:0006508">
    <property type="term" value="P:proteolysis"/>
    <property type="evidence" value="ECO:0007669"/>
    <property type="project" value="UniProtKB-KW"/>
</dbReference>
<dbReference type="EC" id="3.4.24.-" evidence="10"/>
<dbReference type="InterPro" id="IPR034035">
    <property type="entry name" value="Astacin-like_dom"/>
</dbReference>
<dbReference type="AlphaFoldDB" id="A0A7R8D5Y1"/>
<comment type="caution">
    <text evidence="8">Lacks conserved residue(s) required for the propagation of feature annotation.</text>
</comment>
<dbReference type="PANTHER" id="PTHR10127:SF780">
    <property type="entry name" value="METALLOENDOPEPTIDASE"/>
    <property type="match status" value="1"/>
</dbReference>
<dbReference type="CDD" id="cd04280">
    <property type="entry name" value="ZnMc_astacin_like"/>
    <property type="match status" value="1"/>
</dbReference>
<dbReference type="SUPFAM" id="SSF55486">
    <property type="entry name" value="Metalloproteases ('zincins'), catalytic domain"/>
    <property type="match status" value="1"/>
</dbReference>
<evidence type="ECO:0000256" key="9">
    <source>
        <dbReference type="PROSITE-ProRule" id="PRU01211"/>
    </source>
</evidence>
<dbReference type="Pfam" id="PF01549">
    <property type="entry name" value="ShK"/>
    <property type="match status" value="2"/>
</dbReference>
<keyword evidence="6 9" id="KW-0482">Metalloprotease</keyword>
<organism evidence="11 12">
    <name type="scientific">Lepeophtheirus salmonis</name>
    <name type="common">Salmon louse</name>
    <name type="synonym">Caligus salmonis</name>
    <dbReference type="NCBI Taxonomy" id="72036"/>
    <lineage>
        <taxon>Eukaryota</taxon>
        <taxon>Metazoa</taxon>
        <taxon>Ecdysozoa</taxon>
        <taxon>Arthropoda</taxon>
        <taxon>Crustacea</taxon>
        <taxon>Multicrustacea</taxon>
        <taxon>Hexanauplia</taxon>
        <taxon>Copepoda</taxon>
        <taxon>Siphonostomatoida</taxon>
        <taxon>Caligidae</taxon>
        <taxon>Lepeophtheirus</taxon>
    </lineage>
</organism>
<evidence type="ECO:0000313" key="12">
    <source>
        <dbReference type="Proteomes" id="UP000675881"/>
    </source>
</evidence>